<keyword evidence="3 8" id="KW-0413">Isomerase</keyword>
<dbReference type="GO" id="GO:0005975">
    <property type="term" value="P:carbohydrate metabolic process"/>
    <property type="evidence" value="ECO:0007669"/>
    <property type="project" value="UniProtKB-UniRule"/>
</dbReference>
<evidence type="ECO:0000256" key="5">
    <source>
        <dbReference type="PIRSR" id="PIRSR036894-2"/>
    </source>
</evidence>
<protein>
    <recommendedName>
        <fullName evidence="3">Mannose-6-phosphate isomerase</fullName>
        <ecNumber evidence="3">5.3.1.8</ecNumber>
    </recommendedName>
</protein>
<dbReference type="EC" id="5.3.1.8" evidence="3"/>
<dbReference type="Proteomes" id="UP000005413">
    <property type="component" value="Unassembled WGS sequence"/>
</dbReference>
<comment type="similarity">
    <text evidence="3">Belongs to the mannose-6-phosphate isomerase type 1 family.</text>
</comment>
<feature type="binding site" evidence="4">
    <location>
        <position position="112"/>
    </location>
    <ligand>
        <name>Zn(2+)</name>
        <dbReference type="ChEBI" id="CHEBI:29105"/>
    </ligand>
</feature>
<evidence type="ECO:0000256" key="2">
    <source>
        <dbReference type="ARBA" id="ARBA00022833"/>
    </source>
</evidence>
<dbReference type="Pfam" id="PF20511">
    <property type="entry name" value="PMI_typeI_cat"/>
    <property type="match status" value="1"/>
</dbReference>
<dbReference type="GO" id="GO:0008270">
    <property type="term" value="F:zinc ion binding"/>
    <property type="evidence" value="ECO:0007669"/>
    <property type="project" value="UniProtKB-UniRule"/>
</dbReference>
<evidence type="ECO:0000259" key="7">
    <source>
        <dbReference type="Pfam" id="PF21621"/>
    </source>
</evidence>
<dbReference type="CDD" id="cd07010">
    <property type="entry name" value="cupin_PMI_type_I_N_bac"/>
    <property type="match status" value="1"/>
</dbReference>
<organism evidence="8 9">
    <name type="scientific">Staphylococcus simiae CCM 7213 = CCUG 51256</name>
    <dbReference type="NCBI Taxonomy" id="911238"/>
    <lineage>
        <taxon>Bacteria</taxon>
        <taxon>Bacillati</taxon>
        <taxon>Bacillota</taxon>
        <taxon>Bacilli</taxon>
        <taxon>Bacillales</taxon>
        <taxon>Staphylococcaceae</taxon>
        <taxon>Staphylococcus</taxon>
    </lineage>
</organism>
<dbReference type="PATRIC" id="fig|911238.3.peg.2367"/>
<dbReference type="InterPro" id="IPR014710">
    <property type="entry name" value="RmlC-like_jellyroll"/>
</dbReference>
<dbReference type="SUPFAM" id="SSF51182">
    <property type="entry name" value="RmlC-like cupins"/>
    <property type="match status" value="1"/>
</dbReference>
<dbReference type="EMBL" id="AEUN01000565">
    <property type="protein sequence ID" value="EHJ06636.1"/>
    <property type="molecule type" value="Genomic_DNA"/>
</dbReference>
<dbReference type="InterPro" id="IPR049071">
    <property type="entry name" value="MPI_cupin_dom"/>
</dbReference>
<dbReference type="RefSeq" id="WP_002465344.1">
    <property type="nucleotide sequence ID" value="NZ_AEUN01000565.1"/>
</dbReference>
<feature type="domain" description="Mannose-6-phosphate isomerase cupin" evidence="7">
    <location>
        <begin position="236"/>
        <end position="311"/>
    </location>
</feature>
<sequence>MPLFLQPILKEKPWGGQRLGEFGYTLSHDHIGECWCVSAHPNGKSIITNEPYQGQTLDQVWAEHRELFGDFPSKDFPLLTKIVDAQESLSVHVHPDDSYAYEHEYGQYGKSECWYIIDATEGAQIVIGTELQSREQFEAHIEAQTVEEGLRYIDVKSGDFYFIPAGSVHTLTAGILAYETMQSSDITYRVYDYNRQAQYQVDRPLEIEKALDVIEYNAPLPNIVPETEIIENHKCTHIVSNDFFTLVKWEVSGTLNYMKPREFCLVTVLAGEGQVIVDGAIFKLTMGTSFILTSEDLDSVFEGDFTLMISYI</sequence>
<feature type="binding site" evidence="4">
    <location>
        <position position="169"/>
    </location>
    <ligand>
        <name>Zn(2+)</name>
        <dbReference type="ChEBI" id="CHEBI:29105"/>
    </ligand>
</feature>
<dbReference type="PANTHER" id="PTHR42742:SF3">
    <property type="entry name" value="FRUCTOKINASE"/>
    <property type="match status" value="1"/>
</dbReference>
<comment type="cofactor">
    <cofactor evidence="4">
        <name>Zn(2+)</name>
        <dbReference type="ChEBI" id="CHEBI:29105"/>
    </cofactor>
    <text evidence="4">Binds 1 zinc ion per subunit.</text>
</comment>
<evidence type="ECO:0000313" key="9">
    <source>
        <dbReference type="Proteomes" id="UP000005413"/>
    </source>
</evidence>
<feature type="binding site" evidence="4">
    <location>
        <position position="94"/>
    </location>
    <ligand>
        <name>Zn(2+)</name>
        <dbReference type="ChEBI" id="CHEBI:29105"/>
    </ligand>
</feature>
<dbReference type="AlphaFoldDB" id="G5JME6"/>
<gene>
    <name evidence="8" type="ORF">SS7213T_13367</name>
</gene>
<evidence type="ECO:0000256" key="3">
    <source>
        <dbReference type="PIRNR" id="PIRNR036894"/>
    </source>
</evidence>
<dbReference type="OrthoDB" id="9808275at2"/>
<evidence type="ECO:0000313" key="8">
    <source>
        <dbReference type="EMBL" id="EHJ06636.1"/>
    </source>
</evidence>
<feature type="domain" description="Phosphomannose isomerase type I catalytic" evidence="6">
    <location>
        <begin position="4"/>
        <end position="100"/>
    </location>
</feature>
<keyword evidence="1 3" id="KW-0479">Metal-binding</keyword>
<evidence type="ECO:0000256" key="1">
    <source>
        <dbReference type="ARBA" id="ARBA00022723"/>
    </source>
</evidence>
<dbReference type="PANTHER" id="PTHR42742">
    <property type="entry name" value="TRANSCRIPTIONAL REPRESSOR MPRA"/>
    <property type="match status" value="1"/>
</dbReference>
<comment type="catalytic activity">
    <reaction evidence="3">
        <text>D-mannose 6-phosphate = D-fructose 6-phosphate</text>
        <dbReference type="Rhea" id="RHEA:12356"/>
        <dbReference type="ChEBI" id="CHEBI:58735"/>
        <dbReference type="ChEBI" id="CHEBI:61527"/>
        <dbReference type="EC" id="5.3.1.8"/>
    </reaction>
</comment>
<accession>G5JME6</accession>
<dbReference type="InterPro" id="IPR011051">
    <property type="entry name" value="RmlC_Cupin_sf"/>
</dbReference>
<dbReference type="PIRSF" id="PIRSF036894">
    <property type="entry name" value="PMI_Firm_short"/>
    <property type="match status" value="1"/>
</dbReference>
<dbReference type="InterPro" id="IPR014628">
    <property type="entry name" value="Man6P_isomerase_Firm_short"/>
</dbReference>
<dbReference type="GO" id="GO:0004476">
    <property type="term" value="F:mannose-6-phosphate isomerase activity"/>
    <property type="evidence" value="ECO:0007669"/>
    <property type="project" value="UniProtKB-UniRule"/>
</dbReference>
<feature type="active site" evidence="5">
    <location>
        <position position="189"/>
    </location>
</feature>
<dbReference type="InterPro" id="IPR046457">
    <property type="entry name" value="PMI_typeI_cat"/>
</dbReference>
<keyword evidence="2 3" id="KW-0862">Zinc</keyword>
<name>G5JME6_9STAP</name>
<evidence type="ECO:0000259" key="6">
    <source>
        <dbReference type="Pfam" id="PF20511"/>
    </source>
</evidence>
<dbReference type="Gene3D" id="2.60.120.10">
    <property type="entry name" value="Jelly Rolls"/>
    <property type="match status" value="2"/>
</dbReference>
<comment type="caution">
    <text evidence="8">The sequence shown here is derived from an EMBL/GenBank/DDBJ whole genome shotgun (WGS) entry which is preliminary data.</text>
</comment>
<keyword evidence="9" id="KW-1185">Reference proteome</keyword>
<evidence type="ECO:0000256" key="4">
    <source>
        <dbReference type="PIRSR" id="PIRSR036894-1"/>
    </source>
</evidence>
<reference evidence="8 9" key="1">
    <citation type="journal article" date="2012" name="BMC Genomics">
        <title>Comparative genomic analysis of the genus Staphylococcus including Staphylococcus aureus and its newly described sister species Staphylococcus simiae.</title>
        <authorList>
            <person name="Suzuki H."/>
            <person name="Lefebure T."/>
            <person name="Pavinski Bitar P."/>
            <person name="Stanhope M.J."/>
        </authorList>
    </citation>
    <scope>NUCLEOTIDE SEQUENCE [LARGE SCALE GENOMIC DNA]</scope>
    <source>
        <strain evidence="8 9">CCM 7213</strain>
    </source>
</reference>
<dbReference type="InterPro" id="IPR051804">
    <property type="entry name" value="Carb_Metab_Reg_Kinase/Isom"/>
</dbReference>
<proteinExistence type="inferred from homology"/>
<dbReference type="Pfam" id="PF21621">
    <property type="entry name" value="MPI_cupin_dom"/>
    <property type="match status" value="1"/>
</dbReference>